<evidence type="ECO:0000313" key="3">
    <source>
        <dbReference type="Proteomes" id="UP000523447"/>
    </source>
</evidence>
<feature type="region of interest" description="Disordered" evidence="1">
    <location>
        <begin position="117"/>
        <end position="151"/>
    </location>
</feature>
<feature type="region of interest" description="Disordered" evidence="1">
    <location>
        <begin position="52"/>
        <end position="96"/>
    </location>
</feature>
<dbReference type="Proteomes" id="UP000523447">
    <property type="component" value="Unassembled WGS sequence"/>
</dbReference>
<gene>
    <name evidence="2" type="ORF">HGA07_12665</name>
</gene>
<evidence type="ECO:0000256" key="1">
    <source>
        <dbReference type="SAM" id="MobiDB-lite"/>
    </source>
</evidence>
<accession>A0A7X6RIE0</accession>
<keyword evidence="3" id="KW-1185">Reference proteome</keyword>
<reference evidence="2 3" key="1">
    <citation type="submission" date="2020-04" db="EMBL/GenBank/DDBJ databases">
        <title>MicrobeNet Type strains.</title>
        <authorList>
            <person name="Nicholson A.C."/>
        </authorList>
    </citation>
    <scope>NUCLEOTIDE SEQUENCE [LARGE SCALE GENOMIC DNA]</scope>
    <source>
        <strain evidence="2 3">DSM 44445</strain>
    </source>
</reference>
<evidence type="ECO:0000313" key="2">
    <source>
        <dbReference type="EMBL" id="NKY86479.1"/>
    </source>
</evidence>
<dbReference type="RefSeq" id="WP_157171354.1">
    <property type="nucleotide sequence ID" value="NZ_CAWPHS010000002.1"/>
</dbReference>
<organism evidence="2 3">
    <name type="scientific">Nocardia veterana</name>
    <dbReference type="NCBI Taxonomy" id="132249"/>
    <lineage>
        <taxon>Bacteria</taxon>
        <taxon>Bacillati</taxon>
        <taxon>Actinomycetota</taxon>
        <taxon>Actinomycetes</taxon>
        <taxon>Mycobacteriales</taxon>
        <taxon>Nocardiaceae</taxon>
        <taxon>Nocardia</taxon>
    </lineage>
</organism>
<dbReference type="AlphaFoldDB" id="A0A7X6RIE0"/>
<proteinExistence type="predicted"/>
<protein>
    <submittedName>
        <fullName evidence="2">Uncharacterized protein</fullName>
    </submittedName>
</protein>
<feature type="compositionally biased region" description="Basic and acidic residues" evidence="1">
    <location>
        <begin position="117"/>
        <end position="138"/>
    </location>
</feature>
<sequence length="151" mass="15504">MPAEFGLTRQAASGALQQSAGVDRMIRVGRELSRGIAHDVGRHLRDILADESGYQPGFGTAGEPPRQISADAFAHGSGHTTGNGPGPGSPKEAGRIEPVLAMAGGQLNALCGSIRARSDTGTDRRLRSDLGAHAHGETLGDESGTLRGDLG</sequence>
<comment type="caution">
    <text evidence="2">The sequence shown here is derived from an EMBL/GenBank/DDBJ whole genome shotgun (WGS) entry which is preliminary data.</text>
</comment>
<name>A0A7X6RIE0_9NOCA</name>
<dbReference type="EMBL" id="JAAXPE010000010">
    <property type="protein sequence ID" value="NKY86479.1"/>
    <property type="molecule type" value="Genomic_DNA"/>
</dbReference>